<dbReference type="EMBL" id="JAMQKC010000004">
    <property type="protein sequence ID" value="MDC3416602.1"/>
    <property type="molecule type" value="Genomic_DNA"/>
</dbReference>
<gene>
    <name evidence="2" type="ORF">NC799_06690</name>
</gene>
<proteinExistence type="predicted"/>
<protein>
    <submittedName>
        <fullName evidence="2">EpsG family protein</fullName>
    </submittedName>
</protein>
<name>A0A9X4AEA2_9BACI</name>
<feature type="transmembrane region" description="Helical" evidence="1">
    <location>
        <begin position="197"/>
        <end position="218"/>
    </location>
</feature>
<organism evidence="2 3">
    <name type="scientific">Aquibacillus salsiterrae</name>
    <dbReference type="NCBI Taxonomy" id="2950439"/>
    <lineage>
        <taxon>Bacteria</taxon>
        <taxon>Bacillati</taxon>
        <taxon>Bacillota</taxon>
        <taxon>Bacilli</taxon>
        <taxon>Bacillales</taxon>
        <taxon>Bacillaceae</taxon>
        <taxon>Aquibacillus</taxon>
    </lineage>
</organism>
<accession>A0A9X4AEA2</accession>
<feature type="transmembrane region" description="Helical" evidence="1">
    <location>
        <begin position="300"/>
        <end position="319"/>
    </location>
</feature>
<keyword evidence="1" id="KW-0812">Transmembrane</keyword>
<evidence type="ECO:0000313" key="2">
    <source>
        <dbReference type="EMBL" id="MDC3416602.1"/>
    </source>
</evidence>
<dbReference type="InterPro" id="IPR049458">
    <property type="entry name" value="EpsG-like"/>
</dbReference>
<evidence type="ECO:0000256" key="1">
    <source>
        <dbReference type="SAM" id="Phobius"/>
    </source>
</evidence>
<dbReference type="Proteomes" id="UP001145069">
    <property type="component" value="Unassembled WGS sequence"/>
</dbReference>
<sequence length="328" mass="38173">MIDNPILVKQQSKKKSETKRNIYLLFSILLGLFLIYPDDITWARDRLNYLTYADSSWVIMQSYLNDSILSFLTNEPLFLLINIILSSFLSPENIVKFIIFLSTVIVLYSLGKLTNYNFFVLILFLLLPQIVKNHVIHLRQGLALSIYLLGLVNNQKRYGSILKYLSVFIHSSFIFLILFEFLEKILKKIKFNFTVRILFSAVFLILFIQLIPNLALLFGDRRSLVYDFSIAESASGLGFLMWLVMGTLFILVVKKDYINTIACYGIVFYLLSYFFLDFSARIFENIIPLILVGVLNIQNIYLKFLFILFFIFYGCLTWYSGGGLNFLM</sequence>
<feature type="transmembrane region" description="Helical" evidence="1">
    <location>
        <begin position="21"/>
        <end position="37"/>
    </location>
</feature>
<evidence type="ECO:0000313" key="3">
    <source>
        <dbReference type="Proteomes" id="UP001145069"/>
    </source>
</evidence>
<dbReference type="RefSeq" id="WP_272445617.1">
    <property type="nucleotide sequence ID" value="NZ_JAMQKC010000004.1"/>
</dbReference>
<keyword evidence="1" id="KW-0472">Membrane</keyword>
<keyword evidence="1" id="KW-1133">Transmembrane helix</keyword>
<keyword evidence="3" id="KW-1185">Reference proteome</keyword>
<dbReference type="AlphaFoldDB" id="A0A9X4AEA2"/>
<feature type="transmembrane region" description="Helical" evidence="1">
    <location>
        <begin position="97"/>
        <end position="128"/>
    </location>
</feature>
<comment type="caution">
    <text evidence="2">The sequence shown here is derived from an EMBL/GenBank/DDBJ whole genome shotgun (WGS) entry which is preliminary data.</text>
</comment>
<feature type="transmembrane region" description="Helical" evidence="1">
    <location>
        <begin position="230"/>
        <end position="251"/>
    </location>
</feature>
<dbReference type="Pfam" id="PF14897">
    <property type="entry name" value="EpsG"/>
    <property type="match status" value="1"/>
</dbReference>
<feature type="transmembrane region" description="Helical" evidence="1">
    <location>
        <begin position="134"/>
        <end position="152"/>
    </location>
</feature>
<feature type="transmembrane region" description="Helical" evidence="1">
    <location>
        <begin position="67"/>
        <end position="85"/>
    </location>
</feature>
<feature type="transmembrane region" description="Helical" evidence="1">
    <location>
        <begin position="257"/>
        <end position="279"/>
    </location>
</feature>
<feature type="transmembrane region" description="Helical" evidence="1">
    <location>
        <begin position="164"/>
        <end position="182"/>
    </location>
</feature>
<reference evidence="2" key="1">
    <citation type="submission" date="2022-06" db="EMBL/GenBank/DDBJ databases">
        <title>Aquibacillus sp. a new bacterium isolated from soil saline samples.</title>
        <authorList>
            <person name="Galisteo C."/>
            <person name="De La Haba R."/>
            <person name="Sanchez-Porro C."/>
            <person name="Ventosa A."/>
        </authorList>
    </citation>
    <scope>NUCLEOTIDE SEQUENCE</scope>
    <source>
        <strain evidence="2">3ASR75-54</strain>
    </source>
</reference>